<comment type="caution">
    <text evidence="3">The sequence shown here is derived from an EMBL/GenBank/DDBJ whole genome shotgun (WGS) entry which is preliminary data.</text>
</comment>
<dbReference type="InterPro" id="IPR016181">
    <property type="entry name" value="Acyl_CoA_acyltransferase"/>
</dbReference>
<dbReference type="PROSITE" id="PS51186">
    <property type="entry name" value="GNAT"/>
    <property type="match status" value="1"/>
</dbReference>
<accession>A0A4R3ZP84</accession>
<evidence type="ECO:0000313" key="4">
    <source>
        <dbReference type="Proteomes" id="UP000295805"/>
    </source>
</evidence>
<sequence length="175" mass="19018">MRRPTRRPDPATCAGDAPVPNHGAICHTGEMTPPELLIRRASRADLDLVLSAGDLFDSPPTAEWTQDFLDRGSNLLLMALHDGVPVAMLVAVETGHLGDSPDLFVYGIRVREDLRRQGIAHRLVEKAVSVAEEAGCRRVWGSMHDDDVRDLCPGSPLRTPNDITAGPTTFVIPIP</sequence>
<name>A0A4R3ZP84_9ACTN</name>
<dbReference type="SUPFAM" id="SSF55729">
    <property type="entry name" value="Acyl-CoA N-acyltransferases (Nat)"/>
    <property type="match status" value="1"/>
</dbReference>
<dbReference type="CDD" id="cd04301">
    <property type="entry name" value="NAT_SF"/>
    <property type="match status" value="1"/>
</dbReference>
<organism evidence="3 4">
    <name type="scientific">Dietzia cinnamea</name>
    <dbReference type="NCBI Taxonomy" id="321318"/>
    <lineage>
        <taxon>Bacteria</taxon>
        <taxon>Bacillati</taxon>
        <taxon>Actinomycetota</taxon>
        <taxon>Actinomycetes</taxon>
        <taxon>Mycobacteriales</taxon>
        <taxon>Dietziaceae</taxon>
        <taxon>Dietzia</taxon>
    </lineage>
</organism>
<dbReference type="InterPro" id="IPR000182">
    <property type="entry name" value="GNAT_dom"/>
</dbReference>
<feature type="domain" description="N-acetyltransferase" evidence="2">
    <location>
        <begin position="36"/>
        <end position="175"/>
    </location>
</feature>
<feature type="region of interest" description="Disordered" evidence="1">
    <location>
        <begin position="1"/>
        <end position="28"/>
    </location>
</feature>
<protein>
    <submittedName>
        <fullName evidence="3">Acetyltransferase (GNAT) family protein</fullName>
    </submittedName>
</protein>
<proteinExistence type="predicted"/>
<dbReference type="Proteomes" id="UP000295805">
    <property type="component" value="Unassembled WGS sequence"/>
</dbReference>
<dbReference type="AlphaFoldDB" id="A0A4R3ZP84"/>
<evidence type="ECO:0000313" key="3">
    <source>
        <dbReference type="EMBL" id="TCW20648.1"/>
    </source>
</evidence>
<gene>
    <name evidence="3" type="ORF">EDD19_12912</name>
</gene>
<evidence type="ECO:0000259" key="2">
    <source>
        <dbReference type="PROSITE" id="PS51186"/>
    </source>
</evidence>
<dbReference type="Gene3D" id="3.40.630.30">
    <property type="match status" value="1"/>
</dbReference>
<dbReference type="GO" id="GO:0016747">
    <property type="term" value="F:acyltransferase activity, transferring groups other than amino-acyl groups"/>
    <property type="evidence" value="ECO:0007669"/>
    <property type="project" value="InterPro"/>
</dbReference>
<keyword evidence="3" id="KW-0808">Transferase</keyword>
<dbReference type="Pfam" id="PF00583">
    <property type="entry name" value="Acetyltransf_1"/>
    <property type="match status" value="1"/>
</dbReference>
<evidence type="ECO:0000256" key="1">
    <source>
        <dbReference type="SAM" id="MobiDB-lite"/>
    </source>
</evidence>
<reference evidence="3 4" key="1">
    <citation type="submission" date="2019-03" db="EMBL/GenBank/DDBJ databases">
        <title>Root nodule microbial communities of legume samples collected from USA, Mexico and Botswana.</title>
        <authorList>
            <person name="Hirsch A."/>
        </authorList>
    </citation>
    <scope>NUCLEOTIDE SEQUENCE [LARGE SCALE GENOMIC DNA]</scope>
    <source>
        <strain evidence="3 4">55</strain>
    </source>
</reference>
<dbReference type="EMBL" id="SMCX01000029">
    <property type="protein sequence ID" value="TCW20648.1"/>
    <property type="molecule type" value="Genomic_DNA"/>
</dbReference>